<dbReference type="EMBL" id="JXJN01003653">
    <property type="status" value="NOT_ANNOTATED_CDS"/>
    <property type="molecule type" value="Genomic_DNA"/>
</dbReference>
<keyword evidence="2" id="KW-1185">Reference proteome</keyword>
<dbReference type="Proteomes" id="UP000092460">
    <property type="component" value="Unassembled WGS sequence"/>
</dbReference>
<dbReference type="EnsemblMetazoa" id="GPPI009173-RA">
    <property type="protein sequence ID" value="GPPI009173-PA"/>
    <property type="gene ID" value="GPPI009173"/>
</dbReference>
<sequence>MKINLKQATTRNVYLVEATIKQIPNTNQIFILKTIVQILDLVNERLAVNPMPHTNKVMYAQFGTIQLNEAAHA</sequence>
<reference evidence="1" key="2">
    <citation type="submission" date="2020-05" db="UniProtKB">
        <authorList>
            <consortium name="EnsemblMetazoa"/>
        </authorList>
    </citation>
    <scope>IDENTIFICATION</scope>
    <source>
        <strain evidence="1">IAEA</strain>
    </source>
</reference>
<reference evidence="2" key="1">
    <citation type="submission" date="2015-01" db="EMBL/GenBank/DDBJ databases">
        <authorList>
            <person name="Aksoy S."/>
            <person name="Warren W."/>
            <person name="Wilson R.K."/>
        </authorList>
    </citation>
    <scope>NUCLEOTIDE SEQUENCE [LARGE SCALE GENOMIC DNA]</scope>
    <source>
        <strain evidence="2">IAEA</strain>
    </source>
</reference>
<protein>
    <submittedName>
        <fullName evidence="1">Uncharacterized protein</fullName>
    </submittedName>
</protein>
<evidence type="ECO:0000313" key="2">
    <source>
        <dbReference type="Proteomes" id="UP000092460"/>
    </source>
</evidence>
<organism evidence="1 2">
    <name type="scientific">Glossina palpalis gambiensis</name>
    <dbReference type="NCBI Taxonomy" id="67801"/>
    <lineage>
        <taxon>Eukaryota</taxon>
        <taxon>Metazoa</taxon>
        <taxon>Ecdysozoa</taxon>
        <taxon>Arthropoda</taxon>
        <taxon>Hexapoda</taxon>
        <taxon>Insecta</taxon>
        <taxon>Pterygota</taxon>
        <taxon>Neoptera</taxon>
        <taxon>Endopterygota</taxon>
        <taxon>Diptera</taxon>
        <taxon>Brachycera</taxon>
        <taxon>Muscomorpha</taxon>
        <taxon>Hippoboscoidea</taxon>
        <taxon>Glossinidae</taxon>
        <taxon>Glossina</taxon>
    </lineage>
</organism>
<dbReference type="AlphaFoldDB" id="A0A1B0AUI5"/>
<dbReference type="VEuPathDB" id="VectorBase:GPPI009173"/>
<evidence type="ECO:0000313" key="1">
    <source>
        <dbReference type="EnsemblMetazoa" id="GPPI009173-PA"/>
    </source>
</evidence>
<accession>A0A1B0AUI5</accession>
<proteinExistence type="predicted"/>
<name>A0A1B0AUI5_9MUSC</name>